<dbReference type="Proteomes" id="UP000694257">
    <property type="component" value="Chromosome"/>
</dbReference>
<evidence type="ECO:0000259" key="1">
    <source>
        <dbReference type="Pfam" id="PF01979"/>
    </source>
</evidence>
<keyword evidence="3" id="KW-1185">Reference proteome</keyword>
<dbReference type="InterPro" id="IPR006680">
    <property type="entry name" value="Amidohydro-rel"/>
</dbReference>
<name>A0ABX8RMZ6_NOCIO</name>
<protein>
    <submittedName>
        <fullName evidence="2">Amidohydrolase family protein</fullName>
    </submittedName>
</protein>
<dbReference type="RefSeq" id="WP_218469654.1">
    <property type="nucleotide sequence ID" value="NZ_BAABJN010000011.1"/>
</dbReference>
<accession>A0ABX8RMZ6</accession>
<dbReference type="EMBL" id="CP078145">
    <property type="protein sequence ID" value="QXN88771.1"/>
    <property type="molecule type" value="Genomic_DNA"/>
</dbReference>
<dbReference type="InterPro" id="IPR051781">
    <property type="entry name" value="Metallo-dep_Hydrolase"/>
</dbReference>
<gene>
    <name evidence="2" type="ORF">KV110_24645</name>
</gene>
<dbReference type="PANTHER" id="PTHR43135">
    <property type="entry name" value="ALPHA-D-RIBOSE 1-METHYLPHOSPHONATE 5-TRIPHOSPHATE DIPHOSPHATASE"/>
    <property type="match status" value="1"/>
</dbReference>
<organism evidence="2 3">
    <name type="scientific">Nocardia iowensis</name>
    <dbReference type="NCBI Taxonomy" id="204891"/>
    <lineage>
        <taxon>Bacteria</taxon>
        <taxon>Bacillati</taxon>
        <taxon>Actinomycetota</taxon>
        <taxon>Actinomycetes</taxon>
        <taxon>Mycobacteriales</taxon>
        <taxon>Nocardiaceae</taxon>
        <taxon>Nocardia</taxon>
    </lineage>
</organism>
<feature type="domain" description="Amidohydrolase-related" evidence="1">
    <location>
        <begin position="47"/>
        <end position="363"/>
    </location>
</feature>
<proteinExistence type="predicted"/>
<evidence type="ECO:0000313" key="3">
    <source>
        <dbReference type="Proteomes" id="UP000694257"/>
    </source>
</evidence>
<dbReference type="PANTHER" id="PTHR43135:SF3">
    <property type="entry name" value="ALPHA-D-RIBOSE 1-METHYLPHOSPHONATE 5-TRIPHOSPHATE DIPHOSPHATASE"/>
    <property type="match status" value="1"/>
</dbReference>
<reference evidence="2 3" key="1">
    <citation type="submission" date="2021-07" db="EMBL/GenBank/DDBJ databases">
        <title>Whole Genome Sequence of Nocardia Iowensis.</title>
        <authorList>
            <person name="Lamm A."/>
            <person name="Collins-Fairclough A.M."/>
            <person name="Bunk B."/>
            <person name="Sproer C."/>
        </authorList>
    </citation>
    <scope>NUCLEOTIDE SEQUENCE [LARGE SCALE GENOMIC DNA]</scope>
    <source>
        <strain evidence="2 3">NRRL 5646</strain>
    </source>
</reference>
<dbReference type="Pfam" id="PF01979">
    <property type="entry name" value="Amidohydro_1"/>
    <property type="match status" value="1"/>
</dbReference>
<sequence>MRTVIRDVRLFDGEKTTPRTTVLIIDDRIAEYDGGPGDIEIDGTGRTLLPGLIDAHTHTFGEGDLAAALAFGVTTELDMFCLPESLAIQRELAARRDDIADFRSAGTLATAPGGHPSQLLAAPGVDTQGAAPFDMIESPYQAVDFVRARLAEGADYLKIVIDDGAVHGATLPVLSEQTVRALVVAAHAADLRVIAHAITAAEVRTALDCGVDGLAHVWTDASDTDLVADVAASGIFVISTLVYFEAITEQAADRSVPGTAAGAASVARLLYEADVPLLAGTDATPYVPAHGAGLHRELELLIAAGLTNQEALAAATSLPARYFGLADRGRVAPGLRADLLLVEGDPTADISATAAVTEVWRRGVRLARRP</sequence>
<evidence type="ECO:0000313" key="2">
    <source>
        <dbReference type="EMBL" id="QXN88771.1"/>
    </source>
</evidence>